<dbReference type="RefSeq" id="WP_213043695.1">
    <property type="nucleotide sequence ID" value="NZ_CAJNBJ010000018.1"/>
</dbReference>
<dbReference type="Gene3D" id="1.20.120.30">
    <property type="entry name" value="Aspartate receptor, ligand-binding domain"/>
    <property type="match status" value="1"/>
</dbReference>
<sequence length="124" mass="13248">MSNIVEQIDKAIGAHGAWKVKLRQNIDGTLALVPAEVGVDNRCEFGKWLYSLGGTPVANDARYKEILELHKAFHKVAATVVTKVQAGDKAGAEASIGFKGDYTAASSTLTAKMMEWKKTAAKAA</sequence>
<evidence type="ECO:0000313" key="2">
    <source>
        <dbReference type="EMBL" id="CAE6785802.1"/>
    </source>
</evidence>
<dbReference type="Pfam" id="PF13682">
    <property type="entry name" value="CZB"/>
    <property type="match status" value="1"/>
</dbReference>
<feature type="domain" description="Chemoreceptor zinc-binding" evidence="1">
    <location>
        <begin position="15"/>
        <end position="81"/>
    </location>
</feature>
<reference evidence="2 3" key="1">
    <citation type="submission" date="2021-02" db="EMBL/GenBank/DDBJ databases">
        <authorList>
            <person name="Han P."/>
        </authorList>
    </citation>
    <scope>NUCLEOTIDE SEQUENCE [LARGE SCALE GENOMIC DNA]</scope>
    <source>
        <strain evidence="2">Candidatus Nitrospira sp. ZN2</strain>
    </source>
</reference>
<keyword evidence="3" id="KW-1185">Reference proteome</keyword>
<dbReference type="EMBL" id="CAJNBJ010000018">
    <property type="protein sequence ID" value="CAE6785802.1"/>
    <property type="molecule type" value="Genomic_DNA"/>
</dbReference>
<gene>
    <name evidence="2" type="ORF">NSPZN2_50101</name>
</gene>
<dbReference type="Proteomes" id="UP000675880">
    <property type="component" value="Unassembled WGS sequence"/>
</dbReference>
<dbReference type="InterPro" id="IPR025991">
    <property type="entry name" value="Chemoreceptor_zinc-bind_dom"/>
</dbReference>
<accession>A0ABN7M8N4</accession>
<proteinExistence type="predicted"/>
<comment type="caution">
    <text evidence="2">The sequence shown here is derived from an EMBL/GenBank/DDBJ whole genome shotgun (WGS) entry which is preliminary data.</text>
</comment>
<evidence type="ECO:0000313" key="3">
    <source>
        <dbReference type="Proteomes" id="UP000675880"/>
    </source>
</evidence>
<organism evidence="2 3">
    <name type="scientific">Nitrospira defluvii</name>
    <dbReference type="NCBI Taxonomy" id="330214"/>
    <lineage>
        <taxon>Bacteria</taxon>
        <taxon>Pseudomonadati</taxon>
        <taxon>Nitrospirota</taxon>
        <taxon>Nitrospiria</taxon>
        <taxon>Nitrospirales</taxon>
        <taxon>Nitrospiraceae</taxon>
        <taxon>Nitrospira</taxon>
    </lineage>
</organism>
<evidence type="ECO:0000259" key="1">
    <source>
        <dbReference type="Pfam" id="PF13682"/>
    </source>
</evidence>
<protein>
    <submittedName>
        <fullName evidence="2">CZB domain-containing protein</fullName>
    </submittedName>
</protein>
<name>A0ABN7M8N4_9BACT</name>